<dbReference type="EMBL" id="LN679998">
    <property type="protein sequence ID" value="CEJ74230.1"/>
    <property type="molecule type" value="Genomic_DNA"/>
</dbReference>
<name>A0ABM9RQA2_PARSO</name>
<evidence type="ECO:0008006" key="3">
    <source>
        <dbReference type="Google" id="ProtNLM"/>
    </source>
</evidence>
<keyword evidence="2" id="KW-1185">Reference proteome</keyword>
<dbReference type="GeneID" id="97537952"/>
<proteinExistence type="predicted"/>
<evidence type="ECO:0000313" key="1">
    <source>
        <dbReference type="EMBL" id="CEJ74230.1"/>
    </source>
</evidence>
<reference evidence="1 2" key="1">
    <citation type="submission" date="2014-11" db="EMBL/GenBank/DDBJ databases">
        <authorList>
            <person name="Aslett M.A."/>
            <person name="De Silva N."/>
        </authorList>
    </citation>
    <scope>NUCLEOTIDE SEQUENCE [LARGE SCALE GENOMIC DNA]</scope>
    <source>
        <strain evidence="1 2">ATCC9714</strain>
    </source>
</reference>
<dbReference type="InterPro" id="IPR038666">
    <property type="entry name" value="SSP1_head-tail_sf"/>
</dbReference>
<protein>
    <recommendedName>
        <fullName evidence="3">Head-tail adaptor protein</fullName>
    </recommendedName>
</protein>
<evidence type="ECO:0000313" key="2">
    <source>
        <dbReference type="Proteomes" id="UP000032811"/>
    </source>
</evidence>
<dbReference type="InterPro" id="IPR008767">
    <property type="entry name" value="Phage_SPP1_head-tail_adaptor"/>
</dbReference>
<dbReference type="RefSeq" id="WP_021125766.1">
    <property type="nucleotide sequence ID" value="NZ_CDNJ01000003.1"/>
</dbReference>
<gene>
    <name evidence="1" type="ORF">ATCC9714_21181</name>
</gene>
<dbReference type="Proteomes" id="UP000032811">
    <property type="component" value="Chromosome 1"/>
</dbReference>
<organism evidence="1 2">
    <name type="scientific">Paraclostridium sordellii</name>
    <name type="common">Clostridium sordellii</name>
    <dbReference type="NCBI Taxonomy" id="1505"/>
    <lineage>
        <taxon>Bacteria</taxon>
        <taxon>Bacillati</taxon>
        <taxon>Bacillota</taxon>
        <taxon>Clostridia</taxon>
        <taxon>Peptostreptococcales</taxon>
        <taxon>Peptostreptococcaceae</taxon>
        <taxon>Paraclostridium</taxon>
    </lineage>
</organism>
<dbReference type="Gene3D" id="2.40.10.270">
    <property type="entry name" value="Bacteriophage SPP1 head-tail adaptor protein"/>
    <property type="match status" value="1"/>
</dbReference>
<sequence>MELNERIIIQSIKSKGTLEDNEIIDMVSLWANIEDIEEKESVVSEKLTSNISKKVIIRYTPILDSRKNPKISKEFQIKYMGNEYEIKSAITIINKQYIKLNVHSI</sequence>
<accession>A0ABM9RQA2</accession>
<dbReference type="Pfam" id="PF05521">
    <property type="entry name" value="Phage_HCP"/>
    <property type="match status" value="1"/>
</dbReference>